<feature type="compositionally biased region" description="Polar residues" evidence="6">
    <location>
        <begin position="89"/>
        <end position="120"/>
    </location>
</feature>
<dbReference type="GO" id="GO:0008270">
    <property type="term" value="F:zinc ion binding"/>
    <property type="evidence" value="ECO:0007669"/>
    <property type="project" value="InterPro"/>
</dbReference>
<feature type="region of interest" description="Disordered" evidence="6">
    <location>
        <begin position="63"/>
        <end position="120"/>
    </location>
</feature>
<keyword evidence="4" id="KW-0804">Transcription</keyword>
<dbReference type="InterPro" id="IPR036864">
    <property type="entry name" value="Zn2-C6_fun-type_DNA-bd_sf"/>
</dbReference>
<feature type="region of interest" description="Disordered" evidence="6">
    <location>
        <begin position="613"/>
        <end position="657"/>
    </location>
</feature>
<evidence type="ECO:0000256" key="4">
    <source>
        <dbReference type="ARBA" id="ARBA00023163"/>
    </source>
</evidence>
<keyword evidence="9" id="KW-1185">Reference proteome</keyword>
<protein>
    <recommendedName>
        <fullName evidence="7">Zn(2)-C6 fungal-type domain-containing protein</fullName>
    </recommendedName>
</protein>
<dbReference type="SMART" id="SM00906">
    <property type="entry name" value="Fungal_trans"/>
    <property type="match status" value="1"/>
</dbReference>
<accession>A0AAD4D1H2</accession>
<feature type="compositionally biased region" description="Polar residues" evidence="6">
    <location>
        <begin position="617"/>
        <end position="657"/>
    </location>
</feature>
<dbReference type="SUPFAM" id="SSF57701">
    <property type="entry name" value="Zn2/Cys6 DNA-binding domain"/>
    <property type="match status" value="1"/>
</dbReference>
<dbReference type="Pfam" id="PF00172">
    <property type="entry name" value="Zn_clus"/>
    <property type="match status" value="1"/>
</dbReference>
<sequence length="760" mass="84882">MTKIKPRLIARISCQECRRRKTRCNYDGQGDKCSTCARIGTACIFSQKNGVVLDMDKVMEENNPHLVHQREKEQRAKERERERDLLQAELSSSYPSSGFSTRPYRSNSAGGLTGRSSPTEDLSHVMDRLQIDNYGIAPHTLRSFSQVAGDNDSAEPSSGESSATESVEPSASTFTHDSDQPFHKRRSSSGASPGAHQRSRGRSEPLVDIQPDLIDLYFQHVHPYLLIVHKPSFLRRLHDPKDPVPDFLLAAIYAVASQYAPGRVQDGRRYFDLWLSRLDDTLDKPRLSTIQALLLIIKYQEGVKHNGFYFRTYMYAQMVIVLARELQLHKTSPVSMKLDKESHEVRRRLFWSIFILDQFISGRAMSFRDVEPEADMPCINNEDPGDAQEIENILNMIEYIKLSKINHQALMLVRKSLTKAIRPEDAIPQCRTISSQMLAWKASLPIRLQLASNMSARTPFSAMLHMVYHACLLMTLRSFCDDLSISQPEMTANSRETCTVSATNITVITDDLFTNHGIVSLTYPIRGCYFVIYCLIAAATIQANDIRRGTSGPIMFKRSLALLNIILRESTAVDIEKEVELLKNSLDSSMDGYRGDYAYSVTPIRMRKISPKVVGSSVGNSGNKNTTTHPDNSQGFDGHTSSIIQSTSGQDGRSMTGTAPLPMASTDSKANVNLINTDFNSNSLPQPLQQSQGTFNNVANSGVTSNWTEAGDRSLEKLNQAMKLSSSPEVPSRPIQTSLSSKHERILARIHNTSTIHVGP</sequence>
<dbReference type="InterPro" id="IPR001138">
    <property type="entry name" value="Zn2Cys6_DnaBD"/>
</dbReference>
<name>A0AAD4D1H2_9FUNG</name>
<dbReference type="PROSITE" id="PS00463">
    <property type="entry name" value="ZN2_CY6_FUNGAL_1"/>
    <property type="match status" value="1"/>
</dbReference>
<dbReference type="GO" id="GO:0005634">
    <property type="term" value="C:nucleus"/>
    <property type="evidence" value="ECO:0007669"/>
    <property type="project" value="UniProtKB-SubCell"/>
</dbReference>
<evidence type="ECO:0000313" key="9">
    <source>
        <dbReference type="Proteomes" id="UP001194580"/>
    </source>
</evidence>
<comment type="caution">
    <text evidence="8">The sequence shown here is derived from an EMBL/GenBank/DDBJ whole genome shotgun (WGS) entry which is preliminary data.</text>
</comment>
<dbReference type="InterPro" id="IPR007219">
    <property type="entry name" value="XnlR_reg_dom"/>
</dbReference>
<dbReference type="GO" id="GO:0000981">
    <property type="term" value="F:DNA-binding transcription factor activity, RNA polymerase II-specific"/>
    <property type="evidence" value="ECO:0007669"/>
    <property type="project" value="InterPro"/>
</dbReference>
<reference evidence="8" key="1">
    <citation type="journal article" date="2020" name="Fungal Divers.">
        <title>Resolving the Mortierellaceae phylogeny through synthesis of multi-gene phylogenetics and phylogenomics.</title>
        <authorList>
            <person name="Vandepol N."/>
            <person name="Liber J."/>
            <person name="Desiro A."/>
            <person name="Na H."/>
            <person name="Kennedy M."/>
            <person name="Barry K."/>
            <person name="Grigoriev I.V."/>
            <person name="Miller A.N."/>
            <person name="O'Donnell K."/>
            <person name="Stajich J.E."/>
            <person name="Bonito G."/>
        </authorList>
    </citation>
    <scope>NUCLEOTIDE SEQUENCE</scope>
    <source>
        <strain evidence="8">NRRL 28262</strain>
    </source>
</reference>
<dbReference type="CDD" id="cd00067">
    <property type="entry name" value="GAL4"/>
    <property type="match status" value="1"/>
</dbReference>
<keyword evidence="5" id="KW-0539">Nucleus</keyword>
<evidence type="ECO:0000256" key="5">
    <source>
        <dbReference type="ARBA" id="ARBA00023242"/>
    </source>
</evidence>
<keyword evidence="3" id="KW-0805">Transcription regulation</keyword>
<dbReference type="GO" id="GO:0003677">
    <property type="term" value="F:DNA binding"/>
    <property type="evidence" value="ECO:0007669"/>
    <property type="project" value="InterPro"/>
</dbReference>
<evidence type="ECO:0000256" key="6">
    <source>
        <dbReference type="SAM" id="MobiDB-lite"/>
    </source>
</evidence>
<evidence type="ECO:0000313" key="8">
    <source>
        <dbReference type="EMBL" id="KAG0255109.1"/>
    </source>
</evidence>
<dbReference type="GO" id="GO:0006351">
    <property type="term" value="P:DNA-templated transcription"/>
    <property type="evidence" value="ECO:0007669"/>
    <property type="project" value="InterPro"/>
</dbReference>
<evidence type="ECO:0000256" key="1">
    <source>
        <dbReference type="ARBA" id="ARBA00004123"/>
    </source>
</evidence>
<dbReference type="CDD" id="cd12148">
    <property type="entry name" value="fungal_TF_MHR"/>
    <property type="match status" value="1"/>
</dbReference>
<feature type="compositionally biased region" description="Basic and acidic residues" evidence="6">
    <location>
        <begin position="63"/>
        <end position="86"/>
    </location>
</feature>
<dbReference type="PROSITE" id="PS50048">
    <property type="entry name" value="ZN2_CY6_FUNGAL_2"/>
    <property type="match status" value="1"/>
</dbReference>
<evidence type="ECO:0000256" key="2">
    <source>
        <dbReference type="ARBA" id="ARBA00022723"/>
    </source>
</evidence>
<evidence type="ECO:0000256" key="3">
    <source>
        <dbReference type="ARBA" id="ARBA00023015"/>
    </source>
</evidence>
<feature type="domain" description="Zn(2)-C6 fungal-type" evidence="7">
    <location>
        <begin position="13"/>
        <end position="45"/>
    </location>
</feature>
<dbReference type="AlphaFoldDB" id="A0AAD4D1H2"/>
<comment type="subcellular location">
    <subcellularLocation>
        <location evidence="1">Nucleus</location>
    </subcellularLocation>
</comment>
<gene>
    <name evidence="8" type="ORF">BGZ95_005867</name>
</gene>
<dbReference type="PANTHER" id="PTHR47338">
    <property type="entry name" value="ZN(II)2CYS6 TRANSCRIPTION FACTOR (EUROFUNG)-RELATED"/>
    <property type="match status" value="1"/>
</dbReference>
<feature type="compositionally biased region" description="Polar residues" evidence="6">
    <location>
        <begin position="147"/>
        <end position="175"/>
    </location>
</feature>
<dbReference type="Gene3D" id="4.10.240.10">
    <property type="entry name" value="Zn(2)-C6 fungal-type DNA-binding domain"/>
    <property type="match status" value="1"/>
</dbReference>
<proteinExistence type="predicted"/>
<dbReference type="PANTHER" id="PTHR47338:SF5">
    <property type="entry name" value="ZN(II)2CYS6 TRANSCRIPTION FACTOR (EUROFUNG)"/>
    <property type="match status" value="1"/>
</dbReference>
<evidence type="ECO:0000259" key="7">
    <source>
        <dbReference type="PROSITE" id="PS50048"/>
    </source>
</evidence>
<dbReference type="Pfam" id="PF04082">
    <property type="entry name" value="Fungal_trans"/>
    <property type="match status" value="1"/>
</dbReference>
<keyword evidence="2" id="KW-0479">Metal-binding</keyword>
<dbReference type="EMBL" id="JAAAIL010002710">
    <property type="protein sequence ID" value="KAG0255109.1"/>
    <property type="molecule type" value="Genomic_DNA"/>
</dbReference>
<feature type="region of interest" description="Disordered" evidence="6">
    <location>
        <begin position="147"/>
        <end position="204"/>
    </location>
</feature>
<organism evidence="8 9">
    <name type="scientific">Linnemannia exigua</name>
    <dbReference type="NCBI Taxonomy" id="604196"/>
    <lineage>
        <taxon>Eukaryota</taxon>
        <taxon>Fungi</taxon>
        <taxon>Fungi incertae sedis</taxon>
        <taxon>Mucoromycota</taxon>
        <taxon>Mortierellomycotina</taxon>
        <taxon>Mortierellomycetes</taxon>
        <taxon>Mortierellales</taxon>
        <taxon>Mortierellaceae</taxon>
        <taxon>Linnemannia</taxon>
    </lineage>
</organism>
<dbReference type="InterPro" id="IPR050815">
    <property type="entry name" value="TF_fung"/>
</dbReference>
<dbReference type="Proteomes" id="UP001194580">
    <property type="component" value="Unassembled WGS sequence"/>
</dbReference>